<organism evidence="1 2">
    <name type="scientific">Amycolatopsis rubida</name>
    <dbReference type="NCBI Taxonomy" id="112413"/>
    <lineage>
        <taxon>Bacteria</taxon>
        <taxon>Bacillati</taxon>
        <taxon>Actinomycetota</taxon>
        <taxon>Actinomycetes</taxon>
        <taxon>Pseudonocardiales</taxon>
        <taxon>Pseudonocardiaceae</taxon>
        <taxon>Amycolatopsis</taxon>
    </lineage>
</organism>
<dbReference type="Proteomes" id="UP000199137">
    <property type="component" value="Unassembled WGS sequence"/>
</dbReference>
<dbReference type="AlphaFoldDB" id="A0A1I5IJH4"/>
<gene>
    <name evidence="1" type="ORF">SAMN05421854_102509</name>
</gene>
<proteinExistence type="predicted"/>
<dbReference type="RefSeq" id="WP_093573083.1">
    <property type="nucleotide sequence ID" value="NZ_FOWC01000002.1"/>
</dbReference>
<evidence type="ECO:0000313" key="1">
    <source>
        <dbReference type="EMBL" id="SFO60693.1"/>
    </source>
</evidence>
<sequence>MTADEAAVRAQLAEIDRRSVFVHRVEDFYAGITARAPEDEPYVSSAEFVDAVTAAHASTVDQFKNTYLRLVAQHAGAGRIGGTL</sequence>
<evidence type="ECO:0000313" key="2">
    <source>
        <dbReference type="Proteomes" id="UP000199137"/>
    </source>
</evidence>
<name>A0A1I5IJH4_9PSEU</name>
<dbReference type="EMBL" id="FOWC01000002">
    <property type="protein sequence ID" value="SFO60693.1"/>
    <property type="molecule type" value="Genomic_DNA"/>
</dbReference>
<protein>
    <submittedName>
        <fullName evidence="1">Uncharacterized protein</fullName>
    </submittedName>
</protein>
<dbReference type="STRING" id="112413.SAMN05421854_102509"/>
<reference evidence="1 2" key="1">
    <citation type="submission" date="2016-10" db="EMBL/GenBank/DDBJ databases">
        <authorList>
            <person name="de Groot N.N."/>
        </authorList>
    </citation>
    <scope>NUCLEOTIDE SEQUENCE [LARGE SCALE GENOMIC DNA]</scope>
    <source>
        <strain evidence="1 2">DSM 44637</strain>
    </source>
</reference>
<accession>A0A1I5IJH4</accession>